<dbReference type="Gramene" id="Bo9g142400.1">
    <property type="protein sequence ID" value="Bo9g142400.1"/>
    <property type="gene ID" value="Bo9g142400"/>
</dbReference>
<accession>A0A0D3ED26</accession>
<evidence type="ECO:0000313" key="2">
    <source>
        <dbReference type="EnsemblPlants" id="Bo9g142400.1"/>
    </source>
</evidence>
<organism evidence="2 3">
    <name type="scientific">Brassica oleracea var. oleracea</name>
    <dbReference type="NCBI Taxonomy" id="109376"/>
    <lineage>
        <taxon>Eukaryota</taxon>
        <taxon>Viridiplantae</taxon>
        <taxon>Streptophyta</taxon>
        <taxon>Embryophyta</taxon>
        <taxon>Tracheophyta</taxon>
        <taxon>Spermatophyta</taxon>
        <taxon>Magnoliopsida</taxon>
        <taxon>eudicotyledons</taxon>
        <taxon>Gunneridae</taxon>
        <taxon>Pentapetalae</taxon>
        <taxon>rosids</taxon>
        <taxon>malvids</taxon>
        <taxon>Brassicales</taxon>
        <taxon>Brassicaceae</taxon>
        <taxon>Brassiceae</taxon>
        <taxon>Brassica</taxon>
    </lineage>
</organism>
<dbReference type="OMA" id="NDCLFRI"/>
<evidence type="ECO:0000259" key="1">
    <source>
        <dbReference type="Pfam" id="PF05699"/>
    </source>
</evidence>
<reference evidence="2" key="2">
    <citation type="submission" date="2015-03" db="UniProtKB">
        <authorList>
            <consortium name="EnsemblPlants"/>
        </authorList>
    </citation>
    <scope>IDENTIFICATION</scope>
</reference>
<evidence type="ECO:0000313" key="3">
    <source>
        <dbReference type="Proteomes" id="UP000032141"/>
    </source>
</evidence>
<name>A0A0D3ED26_BRAOL</name>
<dbReference type="eggNOG" id="ENOG502QSU3">
    <property type="taxonomic scope" value="Eukaryota"/>
</dbReference>
<protein>
    <recommendedName>
        <fullName evidence="1">HAT C-terminal dimerisation domain-containing protein</fullName>
    </recommendedName>
</protein>
<reference evidence="2 3" key="1">
    <citation type="journal article" date="2014" name="Genome Biol.">
        <title>Transcriptome and methylome profiling reveals relics of genome dominance in the mesopolyploid Brassica oleracea.</title>
        <authorList>
            <person name="Parkin I.A."/>
            <person name="Koh C."/>
            <person name="Tang H."/>
            <person name="Robinson S.J."/>
            <person name="Kagale S."/>
            <person name="Clarke W.E."/>
            <person name="Town C.D."/>
            <person name="Nixon J."/>
            <person name="Krishnakumar V."/>
            <person name="Bidwell S.L."/>
            <person name="Denoeud F."/>
            <person name="Belcram H."/>
            <person name="Links M.G."/>
            <person name="Just J."/>
            <person name="Clarke C."/>
            <person name="Bender T."/>
            <person name="Huebert T."/>
            <person name="Mason A.S."/>
            <person name="Pires J.C."/>
            <person name="Barker G."/>
            <person name="Moore J."/>
            <person name="Walley P.G."/>
            <person name="Manoli S."/>
            <person name="Batley J."/>
            <person name="Edwards D."/>
            <person name="Nelson M.N."/>
            <person name="Wang X."/>
            <person name="Paterson A.H."/>
            <person name="King G."/>
            <person name="Bancroft I."/>
            <person name="Chalhoub B."/>
            <person name="Sharpe A.G."/>
        </authorList>
    </citation>
    <scope>NUCLEOTIDE SEQUENCE</scope>
    <source>
        <strain evidence="2 3">cv. TO1000</strain>
    </source>
</reference>
<dbReference type="InterPro" id="IPR055298">
    <property type="entry name" value="AtLOH3-like"/>
</dbReference>
<dbReference type="PANTHER" id="PTHR11697:SF230">
    <property type="entry name" value="ZINC FINGER, MYM DOMAIN CONTAINING 1"/>
    <property type="match status" value="1"/>
</dbReference>
<dbReference type="Proteomes" id="UP000032141">
    <property type="component" value="Chromosome C9"/>
</dbReference>
<dbReference type="PANTHER" id="PTHR11697">
    <property type="entry name" value="GENERAL TRANSCRIPTION FACTOR 2-RELATED ZINC FINGER PROTEIN"/>
    <property type="match status" value="1"/>
</dbReference>
<sequence length="275" mass="31414">MSLVGSTKRELQKLRDDGWDSLMAKVASFCKKHNVEMLIMEEEFVDLRYPIRRTNISNMHHDKIQEFNDRFTEVTTDLLICMAALSPVDSFHGFDKEKLVRLAKLYPDDSSYGELLSLEQQLDIYIDNICRDERFKSVENLGNFSCLMVKTQKHLAHPLVYRFLKLVLTLPVATASVERCFSAMKLVKTVAHNRIGDQFLSDCMFSSEQLAHHQLSLLDTYISNRPFVLSASFDAELYMSMVCLSSSLHLLISASISLGKSMTGVYLTVKIFLSM</sequence>
<dbReference type="GO" id="GO:0046983">
    <property type="term" value="F:protein dimerization activity"/>
    <property type="evidence" value="ECO:0007669"/>
    <property type="project" value="InterPro"/>
</dbReference>
<dbReference type="EnsemblPlants" id="Bo9g142400.1">
    <property type="protein sequence ID" value="Bo9g142400.1"/>
    <property type="gene ID" value="Bo9g142400"/>
</dbReference>
<dbReference type="HOGENOM" id="CLU_1013199_0_0_1"/>
<dbReference type="InterPro" id="IPR008906">
    <property type="entry name" value="HATC_C_dom"/>
</dbReference>
<feature type="domain" description="HAT C-terminal dimerisation" evidence="1">
    <location>
        <begin position="152"/>
        <end position="206"/>
    </location>
</feature>
<proteinExistence type="predicted"/>
<keyword evidence="3" id="KW-1185">Reference proteome</keyword>
<dbReference type="AlphaFoldDB" id="A0A0D3ED26"/>
<dbReference type="Pfam" id="PF05699">
    <property type="entry name" value="Dimer_Tnp_hAT"/>
    <property type="match status" value="1"/>
</dbReference>